<feature type="compositionally biased region" description="Pro residues" evidence="3">
    <location>
        <begin position="143"/>
        <end position="154"/>
    </location>
</feature>
<evidence type="ECO:0000313" key="6">
    <source>
        <dbReference type="Proteomes" id="UP000044841"/>
    </source>
</evidence>
<dbReference type="Pfam" id="PF00098">
    <property type="entry name" value="zf-CCHC"/>
    <property type="match status" value="1"/>
</dbReference>
<dbReference type="PANTHER" id="PTHR15503">
    <property type="entry name" value="LDOC1 RELATED"/>
    <property type="match status" value="1"/>
</dbReference>
<evidence type="ECO:0000256" key="1">
    <source>
        <dbReference type="ARBA" id="ARBA00022664"/>
    </source>
</evidence>
<keyword evidence="2" id="KW-0863">Zinc-finger</keyword>
<dbReference type="GO" id="GO:0008270">
    <property type="term" value="F:zinc ion binding"/>
    <property type="evidence" value="ECO:0007669"/>
    <property type="project" value="UniProtKB-KW"/>
</dbReference>
<evidence type="ECO:0000256" key="2">
    <source>
        <dbReference type="PROSITE-ProRule" id="PRU00047"/>
    </source>
</evidence>
<feature type="region of interest" description="Disordered" evidence="3">
    <location>
        <begin position="142"/>
        <end position="172"/>
    </location>
</feature>
<feature type="compositionally biased region" description="Pro residues" evidence="3">
    <location>
        <begin position="395"/>
        <end position="419"/>
    </location>
</feature>
<feature type="region of interest" description="Disordered" evidence="3">
    <location>
        <begin position="390"/>
        <end position="428"/>
    </location>
</feature>
<dbReference type="GO" id="GO:0006397">
    <property type="term" value="P:mRNA processing"/>
    <property type="evidence" value="ECO:0007669"/>
    <property type="project" value="UniProtKB-KW"/>
</dbReference>
<dbReference type="InterPro" id="IPR001878">
    <property type="entry name" value="Znf_CCHC"/>
</dbReference>
<dbReference type="InterPro" id="IPR036875">
    <property type="entry name" value="Znf_CCHC_sf"/>
</dbReference>
<keyword evidence="2" id="KW-0862">Zinc</keyword>
<gene>
    <name evidence="5" type="ORF">RSOLAG22IIIB_09171</name>
</gene>
<name>A0A0K6FX54_9AGAM</name>
<dbReference type="EMBL" id="CYGV01001200">
    <property type="protein sequence ID" value="CUA70831.1"/>
    <property type="molecule type" value="Genomic_DNA"/>
</dbReference>
<keyword evidence="2" id="KW-0479">Metal-binding</keyword>
<feature type="compositionally biased region" description="Low complexity" evidence="3">
    <location>
        <begin position="338"/>
        <end position="353"/>
    </location>
</feature>
<dbReference type="InterPro" id="IPR005162">
    <property type="entry name" value="Retrotrans_gag_dom"/>
</dbReference>
<evidence type="ECO:0000256" key="3">
    <source>
        <dbReference type="SAM" id="MobiDB-lite"/>
    </source>
</evidence>
<dbReference type="PROSITE" id="PS50158">
    <property type="entry name" value="ZF_CCHC"/>
    <property type="match status" value="1"/>
</dbReference>
<sequence>MPGFRRVSRGSGTAGTWADMSSRDGRLPNIFREPTPHYSSGSEDDAGSESSMASPTVHMGGGAGPEEPEHLPNTHNTLQWIEYLRQKDEQKTNDVNALDQECQALRATIDQQNAEIVSQNTRIGQLSTENRQLRNQIAALARVPPPPPAAPAAPTPRIKLAPPPKFDGKDKNRAEEFRTSCDMYWRTCYPTAPRNDSVTFIISYLEGFARESIQTALNLDTAGTRIAWLHDIDLFWAEFIRRFGNPYKTQEYRAKMEKLHQTSDVGHYLQEFEMYTTALNYGDEALRDRFYSGLKNEIKEAMFTGQFDPHETGRTAQQVITKALAVKNFLASKPKLIPRPSNTPPTTSTTTTRDTLKTGDKVYMIGRRAAPNIRWNNGTTTQVPFGALRRDTRPANPPIIPPVTAPAPPPKPTPGPSKGPVPMELDGRGASRSQCYVCKGYGHYARECPSKPLSGHEAKVEELLIDFNSDEEGKGETRAD</sequence>
<organism evidence="5 6">
    <name type="scientific">Rhizoctonia solani</name>
    <dbReference type="NCBI Taxonomy" id="456999"/>
    <lineage>
        <taxon>Eukaryota</taxon>
        <taxon>Fungi</taxon>
        <taxon>Dikarya</taxon>
        <taxon>Basidiomycota</taxon>
        <taxon>Agaricomycotina</taxon>
        <taxon>Agaricomycetes</taxon>
        <taxon>Cantharellales</taxon>
        <taxon>Ceratobasidiaceae</taxon>
        <taxon>Rhizoctonia</taxon>
    </lineage>
</organism>
<dbReference type="Proteomes" id="UP000044841">
    <property type="component" value="Unassembled WGS sequence"/>
</dbReference>
<evidence type="ECO:0000313" key="5">
    <source>
        <dbReference type="EMBL" id="CUA70831.1"/>
    </source>
</evidence>
<keyword evidence="6" id="KW-1185">Reference proteome</keyword>
<dbReference type="Gene3D" id="4.10.60.10">
    <property type="entry name" value="Zinc finger, CCHC-type"/>
    <property type="match status" value="1"/>
</dbReference>
<dbReference type="SUPFAM" id="SSF57756">
    <property type="entry name" value="Retrovirus zinc finger-like domains"/>
    <property type="match status" value="1"/>
</dbReference>
<evidence type="ECO:0000259" key="4">
    <source>
        <dbReference type="PROSITE" id="PS50158"/>
    </source>
</evidence>
<accession>A0A0K6FX54</accession>
<dbReference type="AlphaFoldDB" id="A0A0K6FX54"/>
<feature type="region of interest" description="Disordered" evidence="3">
    <location>
        <begin position="1"/>
        <end position="73"/>
    </location>
</feature>
<protein>
    <recommendedName>
        <fullName evidence="4">CCHC-type domain-containing protein</fullName>
    </recommendedName>
</protein>
<dbReference type="SMART" id="SM00343">
    <property type="entry name" value="ZnF_C2HC"/>
    <property type="match status" value="1"/>
</dbReference>
<feature type="domain" description="CCHC-type" evidence="4">
    <location>
        <begin position="435"/>
        <end position="450"/>
    </location>
</feature>
<keyword evidence="1" id="KW-0507">mRNA processing</keyword>
<dbReference type="GO" id="GO:0003676">
    <property type="term" value="F:nucleic acid binding"/>
    <property type="evidence" value="ECO:0007669"/>
    <property type="project" value="InterPro"/>
</dbReference>
<dbReference type="PANTHER" id="PTHR15503:SF22">
    <property type="entry name" value="TRANSPOSON TY3-I GAG POLYPROTEIN"/>
    <property type="match status" value="1"/>
</dbReference>
<proteinExistence type="predicted"/>
<dbReference type="InterPro" id="IPR032567">
    <property type="entry name" value="RTL1-rel"/>
</dbReference>
<reference evidence="5 6" key="1">
    <citation type="submission" date="2015-07" db="EMBL/GenBank/DDBJ databases">
        <authorList>
            <person name="Noorani M."/>
        </authorList>
    </citation>
    <scope>NUCLEOTIDE SEQUENCE [LARGE SCALE GENOMIC DNA]</scope>
    <source>
        <strain evidence="5">BBA 69670</strain>
    </source>
</reference>
<feature type="region of interest" description="Disordered" evidence="3">
    <location>
        <begin position="334"/>
        <end position="354"/>
    </location>
</feature>
<dbReference type="Pfam" id="PF03732">
    <property type="entry name" value="Retrotrans_gag"/>
    <property type="match status" value="1"/>
</dbReference>